<keyword evidence="5 8" id="KW-0812">Transmembrane</keyword>
<proteinExistence type="inferred from homology"/>
<dbReference type="Gene3D" id="1.20.58.340">
    <property type="entry name" value="Magnesium transport protein CorA, transmembrane region"/>
    <property type="match status" value="2"/>
</dbReference>
<dbReference type="InterPro" id="IPR045861">
    <property type="entry name" value="CorA_cytoplasmic_dom"/>
</dbReference>
<sequence length="271" mass="30487">DSTDAYLFGELAFPVFDPAEESIGTISVRLLVDFDRLVTVIRTPEGLPTGVAMPDLSDLPPPGSDLEAGACMWLLLDRVAREIHDLVKAAEVRAEQVEKLLIHDEKPPPDCRKQLAQLRNQFLQLGTLIHPTLSVVEAIIADELDLRDGSDENKRDLFTRDTEINLISVRNMLRHAVQRTNYWTDNLQTLQDSLSDYLNREQAKSGNRLAAVASIMLLPTFLVGLYGMNIDSGYFPEFGWLNGYLLAWILIVVITVVQVVVFRRKGWLSSR</sequence>
<comment type="similarity">
    <text evidence="2">Belongs to the CorA metal ion transporter (MIT) (TC 1.A.35) family.</text>
</comment>
<accession>A0A382SI97</accession>
<dbReference type="GO" id="GO:0000287">
    <property type="term" value="F:magnesium ion binding"/>
    <property type="evidence" value="ECO:0007669"/>
    <property type="project" value="TreeGrafter"/>
</dbReference>
<reference evidence="9" key="1">
    <citation type="submission" date="2018-05" db="EMBL/GenBank/DDBJ databases">
        <authorList>
            <person name="Lanie J.A."/>
            <person name="Ng W.-L."/>
            <person name="Kazmierczak K.M."/>
            <person name="Andrzejewski T.M."/>
            <person name="Davidsen T.M."/>
            <person name="Wayne K.J."/>
            <person name="Tettelin H."/>
            <person name="Glass J.I."/>
            <person name="Rusch D."/>
            <person name="Podicherti R."/>
            <person name="Tsui H.-C.T."/>
            <person name="Winkler M.E."/>
        </authorList>
    </citation>
    <scope>NUCLEOTIDE SEQUENCE</scope>
</reference>
<protein>
    <recommendedName>
        <fullName evidence="10">Magnesium transporter CorA</fullName>
    </recommendedName>
</protein>
<dbReference type="InterPro" id="IPR002523">
    <property type="entry name" value="MgTranspt_CorA/ZnTranspt_ZntB"/>
</dbReference>
<dbReference type="SUPFAM" id="SSF143865">
    <property type="entry name" value="CorA soluble domain-like"/>
    <property type="match status" value="1"/>
</dbReference>
<dbReference type="PANTHER" id="PTHR46494">
    <property type="entry name" value="CORA FAMILY METAL ION TRANSPORTER (EUROFUNG)"/>
    <property type="match status" value="1"/>
</dbReference>
<dbReference type="SUPFAM" id="SSF144083">
    <property type="entry name" value="Magnesium transport protein CorA, transmembrane region"/>
    <property type="match status" value="1"/>
</dbReference>
<evidence type="ECO:0000256" key="2">
    <source>
        <dbReference type="ARBA" id="ARBA00009765"/>
    </source>
</evidence>
<keyword evidence="6 8" id="KW-1133">Transmembrane helix</keyword>
<dbReference type="EMBL" id="UINC01129284">
    <property type="protein sequence ID" value="SVD09563.1"/>
    <property type="molecule type" value="Genomic_DNA"/>
</dbReference>
<evidence type="ECO:0000313" key="9">
    <source>
        <dbReference type="EMBL" id="SVD09563.1"/>
    </source>
</evidence>
<dbReference type="GO" id="GO:0005886">
    <property type="term" value="C:plasma membrane"/>
    <property type="evidence" value="ECO:0007669"/>
    <property type="project" value="UniProtKB-SubCell"/>
</dbReference>
<dbReference type="GO" id="GO:0050897">
    <property type="term" value="F:cobalt ion binding"/>
    <property type="evidence" value="ECO:0007669"/>
    <property type="project" value="TreeGrafter"/>
</dbReference>
<feature type="transmembrane region" description="Helical" evidence="8">
    <location>
        <begin position="240"/>
        <end position="262"/>
    </location>
</feature>
<organism evidence="9">
    <name type="scientific">marine metagenome</name>
    <dbReference type="NCBI Taxonomy" id="408172"/>
    <lineage>
        <taxon>unclassified sequences</taxon>
        <taxon>metagenomes</taxon>
        <taxon>ecological metagenomes</taxon>
    </lineage>
</organism>
<dbReference type="InterPro" id="IPR045863">
    <property type="entry name" value="CorA_TM1_TM2"/>
</dbReference>
<feature type="transmembrane region" description="Helical" evidence="8">
    <location>
        <begin position="209"/>
        <end position="228"/>
    </location>
</feature>
<evidence type="ECO:0000256" key="7">
    <source>
        <dbReference type="ARBA" id="ARBA00023136"/>
    </source>
</evidence>
<keyword evidence="4" id="KW-1003">Cell membrane</keyword>
<evidence type="ECO:0000256" key="1">
    <source>
        <dbReference type="ARBA" id="ARBA00004651"/>
    </source>
</evidence>
<keyword evidence="3" id="KW-0813">Transport</keyword>
<dbReference type="GO" id="GO:0015087">
    <property type="term" value="F:cobalt ion transmembrane transporter activity"/>
    <property type="evidence" value="ECO:0007669"/>
    <property type="project" value="TreeGrafter"/>
</dbReference>
<feature type="non-terminal residue" evidence="9">
    <location>
        <position position="1"/>
    </location>
</feature>
<evidence type="ECO:0000256" key="3">
    <source>
        <dbReference type="ARBA" id="ARBA00022448"/>
    </source>
</evidence>
<evidence type="ECO:0000256" key="5">
    <source>
        <dbReference type="ARBA" id="ARBA00022692"/>
    </source>
</evidence>
<dbReference type="AlphaFoldDB" id="A0A382SI97"/>
<dbReference type="Pfam" id="PF01544">
    <property type="entry name" value="CorA"/>
    <property type="match status" value="1"/>
</dbReference>
<dbReference type="PANTHER" id="PTHR46494:SF1">
    <property type="entry name" value="CORA FAMILY METAL ION TRANSPORTER (EUROFUNG)"/>
    <property type="match status" value="1"/>
</dbReference>
<gene>
    <name evidence="9" type="ORF">METZ01_LOCUS362417</name>
</gene>
<comment type="subcellular location">
    <subcellularLocation>
        <location evidence="1">Cell membrane</location>
        <topology evidence="1">Multi-pass membrane protein</topology>
    </subcellularLocation>
</comment>
<dbReference type="GO" id="GO:0015095">
    <property type="term" value="F:magnesium ion transmembrane transporter activity"/>
    <property type="evidence" value="ECO:0007669"/>
    <property type="project" value="TreeGrafter"/>
</dbReference>
<keyword evidence="7 8" id="KW-0472">Membrane</keyword>
<evidence type="ECO:0000256" key="6">
    <source>
        <dbReference type="ARBA" id="ARBA00022989"/>
    </source>
</evidence>
<evidence type="ECO:0008006" key="10">
    <source>
        <dbReference type="Google" id="ProtNLM"/>
    </source>
</evidence>
<evidence type="ECO:0000256" key="4">
    <source>
        <dbReference type="ARBA" id="ARBA00022475"/>
    </source>
</evidence>
<name>A0A382SI97_9ZZZZ</name>
<evidence type="ECO:0000256" key="8">
    <source>
        <dbReference type="SAM" id="Phobius"/>
    </source>
</evidence>